<organism evidence="10 11">
    <name type="scientific">Pseudobowmanella zhangzhouensis</name>
    <dbReference type="NCBI Taxonomy" id="1537679"/>
    <lineage>
        <taxon>Bacteria</taxon>
        <taxon>Pseudomonadati</taxon>
        <taxon>Pseudomonadota</taxon>
        <taxon>Gammaproteobacteria</taxon>
        <taxon>Alteromonadales</taxon>
        <taxon>Alteromonadaceae</taxon>
    </lineage>
</organism>
<dbReference type="Gene3D" id="1.25.40.10">
    <property type="entry name" value="Tetratricopeptide repeat domain"/>
    <property type="match status" value="1"/>
</dbReference>
<comment type="subunit">
    <text evidence="8">Homodimer.</text>
</comment>
<comment type="subcellular location">
    <subcellularLocation>
        <location evidence="8">Cell membrane</location>
    </subcellularLocation>
</comment>
<dbReference type="RefSeq" id="WP_131256773.1">
    <property type="nucleotide sequence ID" value="NZ_JBHSUS010000001.1"/>
</dbReference>
<dbReference type="Proteomes" id="UP001596364">
    <property type="component" value="Unassembled WGS sequence"/>
</dbReference>
<feature type="repeat" description="TPR" evidence="9">
    <location>
        <begin position="67"/>
        <end position="100"/>
    </location>
</feature>
<gene>
    <name evidence="10" type="primary">nlpI</name>
    <name evidence="10" type="ORF">ACFP85_06965</name>
</gene>
<evidence type="ECO:0000256" key="6">
    <source>
        <dbReference type="ARBA" id="ARBA00023139"/>
    </source>
</evidence>
<sequence>MKLSQALLIGTLGIISACSSTQGPSAGNQMGNLILAEPAKADMRVQMAVARLTEILNRADIPEPQKAELYYQRGVYYDSVGLNGMAMYDFTRAVRLNPKLAEAYNFLGIHYTQQQEFVEAYTYFDSALEIDPEHAYAFLNRGIALYYGGRADQALKDFDLFYQQDHSDPYRVLWHYMADSHMDPVNAKQTLRNQRAQLDNSNWATHLVDFYLGDVSESQLLNLLTEGLANQQQLNNRLCEAYFYLGKYFADAGAQGKASNYFKAALSTNVYDFVEHRYARLELDLMRERSIPDLHK</sequence>
<dbReference type="PANTHER" id="PTHR44858:SF1">
    <property type="entry name" value="UDP-N-ACETYLGLUCOSAMINE--PEPTIDE N-ACETYLGLUCOSAMINYLTRANSFERASE SPINDLY-RELATED"/>
    <property type="match status" value="1"/>
</dbReference>
<comment type="caution">
    <text evidence="10">The sequence shown here is derived from an EMBL/GenBank/DDBJ whole genome shotgun (WGS) entry which is preliminary data.</text>
</comment>
<dbReference type="PROSITE" id="PS50293">
    <property type="entry name" value="TPR_REGION"/>
    <property type="match status" value="1"/>
</dbReference>
<evidence type="ECO:0000256" key="9">
    <source>
        <dbReference type="PROSITE-ProRule" id="PRU00339"/>
    </source>
</evidence>
<dbReference type="InterPro" id="IPR050498">
    <property type="entry name" value="Ycf3"/>
</dbReference>
<keyword evidence="6" id="KW-0564">Palmitate</keyword>
<evidence type="ECO:0000313" key="11">
    <source>
        <dbReference type="Proteomes" id="UP001596364"/>
    </source>
</evidence>
<keyword evidence="11" id="KW-1185">Reference proteome</keyword>
<keyword evidence="1 8" id="KW-1003">Cell membrane</keyword>
<dbReference type="PROSITE" id="PS50005">
    <property type="entry name" value="TPR"/>
    <property type="match status" value="2"/>
</dbReference>
<keyword evidence="3" id="KW-0677">Repeat</keyword>
<evidence type="ECO:0000256" key="3">
    <source>
        <dbReference type="ARBA" id="ARBA00022737"/>
    </source>
</evidence>
<evidence type="ECO:0000313" key="10">
    <source>
        <dbReference type="EMBL" id="MFC6439886.1"/>
    </source>
</evidence>
<evidence type="ECO:0000256" key="2">
    <source>
        <dbReference type="ARBA" id="ARBA00022729"/>
    </source>
</evidence>
<name>A0ABW1XJY9_9ALTE</name>
<dbReference type="PANTHER" id="PTHR44858">
    <property type="entry name" value="TETRATRICOPEPTIDE REPEAT PROTEIN 6"/>
    <property type="match status" value="1"/>
</dbReference>
<evidence type="ECO:0000256" key="7">
    <source>
        <dbReference type="ARBA" id="ARBA00023288"/>
    </source>
</evidence>
<evidence type="ECO:0000256" key="1">
    <source>
        <dbReference type="ARBA" id="ARBA00022475"/>
    </source>
</evidence>
<dbReference type="InterPro" id="IPR019734">
    <property type="entry name" value="TPR_rpt"/>
</dbReference>
<accession>A0ABW1XJY9</accession>
<reference evidence="11" key="1">
    <citation type="journal article" date="2019" name="Int. J. Syst. Evol. Microbiol.">
        <title>The Global Catalogue of Microorganisms (GCM) 10K type strain sequencing project: providing services to taxonomists for standard genome sequencing and annotation.</title>
        <authorList>
            <consortium name="The Broad Institute Genomics Platform"/>
            <consortium name="The Broad Institute Genome Sequencing Center for Infectious Disease"/>
            <person name="Wu L."/>
            <person name="Ma J."/>
        </authorList>
    </citation>
    <scope>NUCLEOTIDE SEQUENCE [LARGE SCALE GENOMIC DNA]</scope>
    <source>
        <strain evidence="11">CGMCC 1.16031</strain>
    </source>
</reference>
<dbReference type="PIRSF" id="PIRSF004654">
    <property type="entry name" value="NlpI"/>
    <property type="match status" value="1"/>
</dbReference>
<dbReference type="Pfam" id="PF00515">
    <property type="entry name" value="TPR_1"/>
    <property type="match status" value="1"/>
</dbReference>
<keyword evidence="4 9" id="KW-0802">TPR repeat</keyword>
<keyword evidence="7 10" id="KW-0449">Lipoprotein</keyword>
<feature type="repeat" description="TPR" evidence="9">
    <location>
        <begin position="101"/>
        <end position="134"/>
    </location>
</feature>
<dbReference type="SMART" id="SM00028">
    <property type="entry name" value="TPR"/>
    <property type="match status" value="4"/>
</dbReference>
<dbReference type="SUPFAM" id="SSF48452">
    <property type="entry name" value="TPR-like"/>
    <property type="match status" value="1"/>
</dbReference>
<evidence type="ECO:0000256" key="8">
    <source>
        <dbReference type="PIRNR" id="PIRNR004654"/>
    </source>
</evidence>
<keyword evidence="2" id="KW-0732">Signal</keyword>
<proteinExistence type="predicted"/>
<dbReference type="PROSITE" id="PS51257">
    <property type="entry name" value="PROKAR_LIPOPROTEIN"/>
    <property type="match status" value="1"/>
</dbReference>
<dbReference type="EMBL" id="JBHSUS010000001">
    <property type="protein sequence ID" value="MFC6439886.1"/>
    <property type="molecule type" value="Genomic_DNA"/>
</dbReference>
<dbReference type="NCBIfam" id="NF008391">
    <property type="entry name" value="PRK11189.1"/>
    <property type="match status" value="1"/>
</dbReference>
<evidence type="ECO:0000256" key="4">
    <source>
        <dbReference type="ARBA" id="ARBA00022803"/>
    </source>
</evidence>
<keyword evidence="5 8" id="KW-0472">Membrane</keyword>
<comment type="function">
    <text evidence="8">May be involved in cell division.</text>
</comment>
<protein>
    <recommendedName>
        <fullName evidence="8">Lipoprotein NlpI</fullName>
    </recommendedName>
</protein>
<dbReference type="InterPro" id="IPR023605">
    <property type="entry name" value="Lipoprotein_NlpI"/>
</dbReference>
<evidence type="ECO:0000256" key="5">
    <source>
        <dbReference type="ARBA" id="ARBA00023136"/>
    </source>
</evidence>
<dbReference type="InterPro" id="IPR011990">
    <property type="entry name" value="TPR-like_helical_dom_sf"/>
</dbReference>